<accession>A0A9X2A6D0</accession>
<reference evidence="1" key="1">
    <citation type="submission" date="2021-12" db="EMBL/GenBank/DDBJ databases">
        <title>Description of Gramella crocea sp. nov., a new bacterium isolated from activated sludge.</title>
        <authorList>
            <person name="Zhang X."/>
        </authorList>
    </citation>
    <scope>NUCLEOTIDE SEQUENCE</scope>
    <source>
        <strain evidence="1">YB25</strain>
    </source>
</reference>
<dbReference type="RefSeq" id="WP_240096649.1">
    <property type="nucleotide sequence ID" value="NZ_JAJSON010000013.1"/>
</dbReference>
<organism evidence="1 2">
    <name type="scientific">Christiangramia crocea</name>
    <dbReference type="NCBI Taxonomy" id="2904124"/>
    <lineage>
        <taxon>Bacteria</taxon>
        <taxon>Pseudomonadati</taxon>
        <taxon>Bacteroidota</taxon>
        <taxon>Flavobacteriia</taxon>
        <taxon>Flavobacteriales</taxon>
        <taxon>Flavobacteriaceae</taxon>
        <taxon>Christiangramia</taxon>
    </lineage>
</organism>
<keyword evidence="2" id="KW-1185">Reference proteome</keyword>
<dbReference type="AlphaFoldDB" id="A0A9X2A6D0"/>
<evidence type="ECO:0000313" key="2">
    <source>
        <dbReference type="Proteomes" id="UP001139344"/>
    </source>
</evidence>
<gene>
    <name evidence="1" type="ORF">LU635_04510</name>
</gene>
<name>A0A9X2A6D0_9FLAO</name>
<sequence>MENRLLLILVLGIGGKSFSQTNFQTMGWQYSLYPSGEQYTTVSKTELFANFSRQFEEFSLDHALRLEMDLVELPIQYWTRGSRDVYIYDFSYAVGLNYSFSKNIAFHVEFEPSVTSTFENDFSSEDVVLYGGAYALISRQIAAKPAYLKIGIAYSSHLGEPEMLPLLAFSAMISKKLTVQLGFPKSEITYRFRPSGVLSAGLSYEGKYVNLGSSLLQEGNDHAEKLKWEWTSLGMNYSHDLSTLLAIELGAGYLLKNEFSLRNEEGEAFSTIKLNPYPFLSSGIKLKFK</sequence>
<dbReference type="EMBL" id="JAJSON010000013">
    <property type="protein sequence ID" value="MCG9970891.1"/>
    <property type="molecule type" value="Genomic_DNA"/>
</dbReference>
<proteinExistence type="predicted"/>
<comment type="caution">
    <text evidence="1">The sequence shown here is derived from an EMBL/GenBank/DDBJ whole genome shotgun (WGS) entry which is preliminary data.</text>
</comment>
<evidence type="ECO:0000313" key="1">
    <source>
        <dbReference type="EMBL" id="MCG9970891.1"/>
    </source>
</evidence>
<dbReference type="Proteomes" id="UP001139344">
    <property type="component" value="Unassembled WGS sequence"/>
</dbReference>
<protein>
    <submittedName>
        <fullName evidence="1">DUF6268 family outer membrane beta-barrel protein</fullName>
    </submittedName>
</protein>